<keyword evidence="2" id="KW-0547">Nucleotide-binding</keyword>
<evidence type="ECO:0000259" key="4">
    <source>
        <dbReference type="Pfam" id="PF08245"/>
    </source>
</evidence>
<accession>C9RGJ1</accession>
<dbReference type="HOGENOM" id="CLU_047362_0_0_2"/>
<protein>
    <submittedName>
        <fullName evidence="5">Mur ligase middle domain protein</fullName>
    </submittedName>
</protein>
<sequence>MLIVDVNHGGLILAEEYLKLGYDVEIFDIYKKLKKSAEALAKYKKLKETYGDKIKVIFTTPNFDKYNKIIAPIHCPIDCDFLPFNDAVSFLIEKKYGKLYRKIINITGVKGKTTTTSLIAHILKDQYNIFLHNSNSGSISPPAVLAVLNKLNNISHIDDYDYFIFETSLGLVKCKFGAITNILENYKIAGGRRSALIAKFGSLKNADYCFVNKKDVEKYHLTNLNFKKDISILDIEKSEIIQKYPLKFKYNGINFEFNEKVFGNHFVENTIFSFEICKFLVDVDHILDRLKSFNLKNRMEIKKVEDKVIVKNVNPGLDIKAIKYAIKDFLEVFNGDIYIGGDFGIVCEEIDVKKLADVLKQFNCKYYLVGDIGKELRKYIDGEIVDEIKEHDFNKGVLLILRKKLS</sequence>
<organism evidence="5 6">
    <name type="scientific">Methanocaldococcus vulcanius (strain ATCC 700851 / DSM 12094 / M7)</name>
    <name type="common">Methanococcus vulcanius</name>
    <dbReference type="NCBI Taxonomy" id="579137"/>
    <lineage>
        <taxon>Archaea</taxon>
        <taxon>Methanobacteriati</taxon>
        <taxon>Methanobacteriota</taxon>
        <taxon>Methanomada group</taxon>
        <taxon>Methanococci</taxon>
        <taxon>Methanococcales</taxon>
        <taxon>Methanocaldococcaceae</taxon>
        <taxon>Methanocaldococcus</taxon>
    </lineage>
</organism>
<reference evidence="5" key="1">
    <citation type="submission" date="2009-10" db="EMBL/GenBank/DDBJ databases">
        <title>Complete sequence of chromosome of Methanocaldococcus vulcanius M7.</title>
        <authorList>
            <consortium name="US DOE Joint Genome Institute"/>
            <person name="Lucas S."/>
            <person name="Copeland A."/>
            <person name="Lapidus A."/>
            <person name="Glavina del Rio T."/>
            <person name="Dalin E."/>
            <person name="Tice H."/>
            <person name="Bruce D."/>
            <person name="Goodwin L."/>
            <person name="Pitluck S."/>
            <person name="Lcollab F.I."/>
            <person name="Brettin T."/>
            <person name="Detter J.C."/>
            <person name="Han C."/>
            <person name="Tapia R."/>
            <person name="Kuske C.R."/>
            <person name="Schmutz J."/>
            <person name="Larimer F."/>
            <person name="Land M."/>
            <person name="Hauser L."/>
            <person name="Kyrpides N."/>
            <person name="Ovchinikova G."/>
            <person name="Sieprawska-Lupa M."/>
            <person name="Whitman W.B."/>
            <person name="Woyke T."/>
        </authorList>
    </citation>
    <scope>NUCLEOTIDE SEQUENCE [LARGE SCALE GENOMIC DNA]</scope>
    <source>
        <strain evidence="5">M7</strain>
    </source>
</reference>
<dbReference type="AlphaFoldDB" id="C9RGJ1"/>
<evidence type="ECO:0000256" key="1">
    <source>
        <dbReference type="ARBA" id="ARBA00022598"/>
    </source>
</evidence>
<dbReference type="RefSeq" id="WP_015732913.1">
    <property type="nucleotide sequence ID" value="NC_013407.1"/>
</dbReference>
<evidence type="ECO:0000256" key="3">
    <source>
        <dbReference type="ARBA" id="ARBA00022840"/>
    </source>
</evidence>
<keyword evidence="3" id="KW-0067">ATP-binding</keyword>
<gene>
    <name evidence="5" type="ordered locus">Metvu_0835</name>
</gene>
<evidence type="ECO:0000256" key="2">
    <source>
        <dbReference type="ARBA" id="ARBA00022741"/>
    </source>
</evidence>
<dbReference type="InterPro" id="IPR013221">
    <property type="entry name" value="Mur_ligase_cen"/>
</dbReference>
<dbReference type="KEGG" id="mvu:Metvu_0835"/>
<dbReference type="GeneID" id="8513172"/>
<dbReference type="EMBL" id="CP001787">
    <property type="protein sequence ID" value="ACX72693.1"/>
    <property type="molecule type" value="Genomic_DNA"/>
</dbReference>
<dbReference type="Pfam" id="PF08245">
    <property type="entry name" value="Mur_ligase_M"/>
    <property type="match status" value="1"/>
</dbReference>
<dbReference type="Proteomes" id="UP000002063">
    <property type="component" value="Chromosome"/>
</dbReference>
<dbReference type="OrthoDB" id="52890at2157"/>
<keyword evidence="1 5" id="KW-0436">Ligase</keyword>
<dbReference type="PANTHER" id="PTHR43024:SF1">
    <property type="entry name" value="UDP-N-ACETYLMURAMOYL-TRIPEPTIDE--D-ALANYL-D-ALANINE LIGASE"/>
    <property type="match status" value="1"/>
</dbReference>
<dbReference type="STRING" id="579137.Metvu_0835"/>
<evidence type="ECO:0000313" key="6">
    <source>
        <dbReference type="Proteomes" id="UP000002063"/>
    </source>
</evidence>
<dbReference type="PANTHER" id="PTHR43024">
    <property type="entry name" value="UDP-N-ACETYLMURAMOYL-TRIPEPTIDE--D-ALANYL-D-ALANINE LIGASE"/>
    <property type="match status" value="1"/>
</dbReference>
<proteinExistence type="predicted"/>
<dbReference type="InterPro" id="IPR051046">
    <property type="entry name" value="MurCDEF_CellWall_CoF430Synth"/>
</dbReference>
<name>C9RGJ1_METVM</name>
<dbReference type="InterPro" id="IPR036565">
    <property type="entry name" value="Mur-like_cat_sf"/>
</dbReference>
<dbReference type="NCBIfam" id="NF033197">
    <property type="entry name" value="F430_CfbE"/>
    <property type="match status" value="1"/>
</dbReference>
<dbReference type="GO" id="GO:0005524">
    <property type="term" value="F:ATP binding"/>
    <property type="evidence" value="ECO:0007669"/>
    <property type="project" value="UniProtKB-KW"/>
</dbReference>
<dbReference type="eggNOG" id="arCOG02822">
    <property type="taxonomic scope" value="Archaea"/>
</dbReference>
<feature type="domain" description="Mur ligase central" evidence="4">
    <location>
        <begin position="106"/>
        <end position="274"/>
    </location>
</feature>
<evidence type="ECO:0000313" key="5">
    <source>
        <dbReference type="EMBL" id="ACX72693.1"/>
    </source>
</evidence>
<dbReference type="SUPFAM" id="SSF53623">
    <property type="entry name" value="MurD-like peptide ligases, catalytic domain"/>
    <property type="match status" value="1"/>
</dbReference>
<keyword evidence="6" id="KW-1185">Reference proteome</keyword>
<dbReference type="Gene3D" id="3.40.1190.10">
    <property type="entry name" value="Mur-like, catalytic domain"/>
    <property type="match status" value="1"/>
</dbReference>
<dbReference type="GO" id="GO:0016881">
    <property type="term" value="F:acid-amino acid ligase activity"/>
    <property type="evidence" value="ECO:0007669"/>
    <property type="project" value="InterPro"/>
</dbReference>